<evidence type="ECO:0000313" key="9">
    <source>
        <dbReference type="Proteomes" id="UP000318041"/>
    </source>
</evidence>
<proteinExistence type="predicted"/>
<evidence type="ECO:0000313" key="8">
    <source>
        <dbReference type="Proteomes" id="UP000315444"/>
    </source>
</evidence>
<dbReference type="AlphaFoldDB" id="A0A395WEJ3"/>
<gene>
    <name evidence="4" type="ORF">F2Z25_22730</name>
    <name evidence="3" type="ORF">F2Z89_22240</name>
    <name evidence="2" type="ORF">F3B44_26925</name>
    <name evidence="6" type="ORF">FSA03_06170</name>
    <name evidence="5" type="ORF">FSA06_11110</name>
    <name evidence="7" type="ORF">FSA08_09810</name>
</gene>
<reference evidence="5 8" key="3">
    <citation type="submission" date="2019-07" db="EMBL/GenBank/DDBJ databases">
        <title>Genome sequencing of Bacteroides fragilis.</title>
        <authorList>
            <person name="Galasyn E.V."/>
            <person name="Ruoff K.L."/>
            <person name="Price C.E."/>
            <person name="Valls R.A."/>
            <person name="O'Toole G.A."/>
        </authorList>
    </citation>
    <scope>NUCLEOTIDE SEQUENCE [LARGE SCALE GENOMIC DNA]</scope>
    <source>
        <strain evidence="5 8">AD135F_1B</strain>
    </source>
</reference>
<keyword evidence="1" id="KW-0812">Transmembrane</keyword>
<comment type="caution">
    <text evidence="3">The sequence shown here is derived from an EMBL/GenBank/DDBJ whole genome shotgun (WGS) entry which is preliminary data.</text>
</comment>
<dbReference type="Proteomes" id="UP000319026">
    <property type="component" value="Unassembled WGS sequence"/>
</dbReference>
<dbReference type="EMBL" id="VOHT01000002">
    <property type="protein sequence ID" value="TWV51199.1"/>
    <property type="molecule type" value="Genomic_DNA"/>
</dbReference>
<evidence type="ECO:0000313" key="11">
    <source>
        <dbReference type="Proteomes" id="UP000429838"/>
    </source>
</evidence>
<dbReference type="EMBL" id="VWEQ01000272">
    <property type="protein sequence ID" value="KAA4737822.1"/>
    <property type="molecule type" value="Genomic_DNA"/>
</dbReference>
<dbReference type="Proteomes" id="UP000460666">
    <property type="component" value="Unassembled WGS sequence"/>
</dbReference>
<evidence type="ECO:0000313" key="5">
    <source>
        <dbReference type="EMBL" id="TWV41580.1"/>
    </source>
</evidence>
<dbReference type="EMBL" id="VOHV01000004">
    <property type="protein sequence ID" value="TWV41580.1"/>
    <property type="molecule type" value="Genomic_DNA"/>
</dbReference>
<reference evidence="6 10" key="2">
    <citation type="submission" date="2019-07" db="EMBL/GenBank/DDBJ databases">
        <title>Genome Sequencing of Bacteroides fragilis.</title>
        <authorList>
            <person name="Pinto K.M."/>
            <person name="Ruoff K.L."/>
            <person name="Price C.E."/>
            <person name="Valls R.A."/>
            <person name="O'Toole G.A."/>
        </authorList>
    </citation>
    <scope>NUCLEOTIDE SEQUENCE [LARGE SCALE GENOMIC DNA]</scope>
    <source>
        <strain evidence="6 10">AD135F_3B</strain>
    </source>
</reference>
<evidence type="ECO:0000313" key="2">
    <source>
        <dbReference type="EMBL" id="KAA4737822.1"/>
    </source>
</evidence>
<organism evidence="3 12">
    <name type="scientific">Bacteroides fragilis</name>
    <dbReference type="NCBI Taxonomy" id="817"/>
    <lineage>
        <taxon>Bacteria</taxon>
        <taxon>Pseudomonadati</taxon>
        <taxon>Bacteroidota</taxon>
        <taxon>Bacteroidia</taxon>
        <taxon>Bacteroidales</taxon>
        <taxon>Bacteroidaceae</taxon>
        <taxon>Bacteroides</taxon>
    </lineage>
</organism>
<dbReference type="Proteomes" id="UP000429838">
    <property type="component" value="Unassembled WGS sequence"/>
</dbReference>
<reference evidence="7 9" key="4">
    <citation type="submission" date="2019-08" db="EMBL/GenBank/DDBJ databases">
        <title>Genome sequencing of Bacteroides fragilis Sample_iSURF_9.</title>
        <authorList>
            <person name="Chandler J.E."/>
            <person name="Ruoff K.L."/>
            <person name="Price C.E."/>
            <person name="Valls R.A."/>
            <person name="O'Toole G.A."/>
        </authorList>
    </citation>
    <scope>NUCLEOTIDE SEQUENCE [LARGE SCALE GENOMIC DNA]</scope>
    <source>
        <strain evidence="7 9">CFPLTA004_1B</strain>
    </source>
</reference>
<reference evidence="11 12" key="1">
    <citation type="journal article" date="2019" name="Nat. Med.">
        <title>A library of human gut bacterial isolates paired with longitudinal multiomics data enables mechanistic microbiome research.</title>
        <authorList>
            <person name="Poyet M."/>
            <person name="Groussin M."/>
            <person name="Gibbons S.M."/>
            <person name="Avila-Pacheco J."/>
            <person name="Jiang X."/>
            <person name="Kearney S.M."/>
            <person name="Perrotta A.R."/>
            <person name="Berdy B."/>
            <person name="Zhao S."/>
            <person name="Lieberman T.D."/>
            <person name="Swanson P.K."/>
            <person name="Smith M."/>
            <person name="Roesemann S."/>
            <person name="Alexander J.E."/>
            <person name="Rich S.A."/>
            <person name="Livny J."/>
            <person name="Vlamakis H."/>
            <person name="Clish C."/>
            <person name="Bullock K."/>
            <person name="Deik A."/>
            <person name="Scott J."/>
            <person name="Pierce K.A."/>
            <person name="Xavier R.J."/>
            <person name="Alm E.J."/>
        </authorList>
    </citation>
    <scope>NUCLEOTIDE SEQUENCE [LARGE SCALE GENOMIC DNA]</scope>
    <source>
        <strain evidence="4 11">BIOML-A1</strain>
        <strain evidence="2 13">BIOML-A106</strain>
        <strain evidence="3 12">BIOML-A46</strain>
    </source>
</reference>
<evidence type="ECO:0000313" key="13">
    <source>
        <dbReference type="Proteomes" id="UP000479773"/>
    </source>
</evidence>
<evidence type="ECO:0000313" key="10">
    <source>
        <dbReference type="Proteomes" id="UP000319026"/>
    </source>
</evidence>
<feature type="transmembrane region" description="Helical" evidence="1">
    <location>
        <begin position="20"/>
        <end position="45"/>
    </location>
</feature>
<keyword evidence="1" id="KW-1133">Transmembrane helix</keyword>
<evidence type="ECO:0000313" key="3">
    <source>
        <dbReference type="EMBL" id="KAA4990749.1"/>
    </source>
</evidence>
<protein>
    <recommendedName>
        <fullName evidence="14">Transmembrane protein</fullName>
    </recommendedName>
</protein>
<evidence type="ECO:0000313" key="7">
    <source>
        <dbReference type="EMBL" id="TWV74882.1"/>
    </source>
</evidence>
<evidence type="ECO:0000313" key="4">
    <source>
        <dbReference type="EMBL" id="KAA5204076.1"/>
    </source>
</evidence>
<dbReference type="Proteomes" id="UP000479773">
    <property type="component" value="Unassembled WGS sequence"/>
</dbReference>
<name>A0A395WEJ3_BACFG</name>
<dbReference type="Proteomes" id="UP000318041">
    <property type="component" value="Unassembled WGS sequence"/>
</dbReference>
<evidence type="ECO:0008006" key="14">
    <source>
        <dbReference type="Google" id="ProtNLM"/>
    </source>
</evidence>
<accession>A0A395WEJ3</accession>
<dbReference type="Proteomes" id="UP000315444">
    <property type="component" value="Unassembled WGS sequence"/>
</dbReference>
<evidence type="ECO:0000313" key="12">
    <source>
        <dbReference type="Proteomes" id="UP000460666"/>
    </source>
</evidence>
<sequence length="60" mass="7502">MKCQIGQLVRSEYYCTRRILSFETVTILFFIYLQMTIIQVGYYYYIQYYDRVQIQYLRTT</sequence>
<dbReference type="EMBL" id="VWCJ01000029">
    <property type="protein sequence ID" value="KAA4990749.1"/>
    <property type="molecule type" value="Genomic_DNA"/>
</dbReference>
<keyword evidence="1" id="KW-0472">Membrane</keyword>
<evidence type="ECO:0000313" key="6">
    <source>
        <dbReference type="EMBL" id="TWV51199.1"/>
    </source>
</evidence>
<dbReference type="EMBL" id="VWAQ01000030">
    <property type="protein sequence ID" value="KAA5204076.1"/>
    <property type="molecule type" value="Genomic_DNA"/>
</dbReference>
<evidence type="ECO:0000256" key="1">
    <source>
        <dbReference type="SAM" id="Phobius"/>
    </source>
</evidence>
<dbReference type="EMBL" id="VOHY01000006">
    <property type="protein sequence ID" value="TWV74882.1"/>
    <property type="molecule type" value="Genomic_DNA"/>
</dbReference>